<dbReference type="Gene3D" id="3.30.950.30">
    <property type="entry name" value="Schlafen, AAA domain"/>
    <property type="match status" value="1"/>
</dbReference>
<comment type="caution">
    <text evidence="2">The sequence shown here is derived from an EMBL/GenBank/DDBJ whole genome shotgun (WGS) entry which is preliminary data.</text>
</comment>
<dbReference type="InterPro" id="IPR038461">
    <property type="entry name" value="Schlafen_AlbA_2_dom_sf"/>
</dbReference>
<organism evidence="2 3">
    <name type="scientific">Hoylesella loescheii DSM 19665 = JCM 12249 = ATCC 15930</name>
    <dbReference type="NCBI Taxonomy" id="1122985"/>
    <lineage>
        <taxon>Bacteria</taxon>
        <taxon>Pseudomonadati</taxon>
        <taxon>Bacteroidota</taxon>
        <taxon>Bacteroidia</taxon>
        <taxon>Bacteroidales</taxon>
        <taxon>Prevotellaceae</taxon>
        <taxon>Hoylesella</taxon>
    </lineage>
</organism>
<sequence>MNWKEKAIEILKESLTPIPHELSELDWKSGLSPKTERLAQHVCAFCNHQGGGMFAFGINDNATFAPLTKEQIDDIVKRLGNIAHNNLSSSVDIDHAVLEYQGSPILFVYVPEQREKPIYMRGREYKDAFCRCSGQTIRMSPLQIRNIIATSQGLNFEERIAKGGIGKNEVLSLLNYRKFFELIDKDLPSSLDSILVRLKEYGLCTNSDNLWNITNAGAILFANNMNDFSELTKRKVIVRKYIGTNNREQLTEQIGQYGYAVGFEGLIDFIMNYVSTEAISVKREAIVQYPRIAIREFVANALVHQDFGISGINITIEIFSNRLVITNPGAPLNDINRLIDLPPNSRNEKLAELMYLFRFCERRGSGVDRAIAAIEEMHLPAPRIAKEETCTRVTLFPHKEIGDMTKDEKIQACYQHACLLNEDGISMNNQSVRERFNLNKTQSSVASRIIADTQEAGLIKVSNTGITSKKYVTYVPYYL</sequence>
<dbReference type="HOGENOM" id="CLU_042798_0_0_10"/>
<dbReference type="PANTHER" id="PTHR30595">
    <property type="entry name" value="GLPR-RELATED TRANSCRIPTIONAL REPRESSOR"/>
    <property type="match status" value="1"/>
</dbReference>
<dbReference type="Pfam" id="PF13749">
    <property type="entry name" value="HATPase_c_4"/>
    <property type="match status" value="1"/>
</dbReference>
<gene>
    <name evidence="2" type="ORF">HMPREF1991_02445</name>
</gene>
<keyword evidence="3" id="KW-1185">Reference proteome</keyword>
<dbReference type="Proteomes" id="UP000027442">
    <property type="component" value="Unassembled WGS sequence"/>
</dbReference>
<dbReference type="InterPro" id="IPR038475">
    <property type="entry name" value="RecG_C_sf"/>
</dbReference>
<evidence type="ECO:0000259" key="1">
    <source>
        <dbReference type="Pfam" id="PF04326"/>
    </source>
</evidence>
<evidence type="ECO:0000313" key="2">
    <source>
        <dbReference type="EMBL" id="KDR51522.1"/>
    </source>
</evidence>
<dbReference type="RefSeq" id="WP_018966638.1">
    <property type="nucleotide sequence ID" value="NZ_KB899211.1"/>
</dbReference>
<protein>
    <submittedName>
        <fullName evidence="2">Divergent AAA domain protein</fullName>
    </submittedName>
</protein>
<dbReference type="InterPro" id="IPR007421">
    <property type="entry name" value="Schlafen_AlbA_2_dom"/>
</dbReference>
<proteinExistence type="predicted"/>
<feature type="domain" description="Schlafen AlbA-2" evidence="1">
    <location>
        <begin position="22"/>
        <end position="139"/>
    </location>
</feature>
<dbReference type="Gene3D" id="3.30.565.60">
    <property type="match status" value="1"/>
</dbReference>
<accession>A0A069QFQ2</accession>
<dbReference type="AlphaFoldDB" id="A0A069QFQ2"/>
<evidence type="ECO:0000313" key="3">
    <source>
        <dbReference type="Proteomes" id="UP000027442"/>
    </source>
</evidence>
<name>A0A069QFQ2_HOYLO</name>
<dbReference type="PANTHER" id="PTHR30595:SF6">
    <property type="entry name" value="SCHLAFEN ALBA-2 DOMAIN-CONTAINING PROTEIN"/>
    <property type="match status" value="1"/>
</dbReference>
<dbReference type="Pfam" id="PF04326">
    <property type="entry name" value="SLFN_AlbA_2"/>
    <property type="match status" value="1"/>
</dbReference>
<dbReference type="EMBL" id="JNGW01000105">
    <property type="protein sequence ID" value="KDR51522.1"/>
    <property type="molecule type" value="Genomic_DNA"/>
</dbReference>
<dbReference type="PATRIC" id="fig|1122985.7.peg.2533"/>
<dbReference type="eggNOG" id="COG2865">
    <property type="taxonomic scope" value="Bacteria"/>
</dbReference>
<reference evidence="2 3" key="1">
    <citation type="submission" date="2013-08" db="EMBL/GenBank/DDBJ databases">
        <authorList>
            <person name="Weinstock G."/>
            <person name="Sodergren E."/>
            <person name="Wylie T."/>
            <person name="Fulton L."/>
            <person name="Fulton R."/>
            <person name="Fronick C."/>
            <person name="O'Laughlin M."/>
            <person name="Godfrey J."/>
            <person name="Miner T."/>
            <person name="Herter B."/>
            <person name="Appelbaum E."/>
            <person name="Cordes M."/>
            <person name="Lek S."/>
            <person name="Wollam A."/>
            <person name="Pepin K.H."/>
            <person name="Palsikar V.B."/>
            <person name="Mitreva M."/>
            <person name="Wilson R.K."/>
        </authorList>
    </citation>
    <scope>NUCLEOTIDE SEQUENCE [LARGE SCALE GENOMIC DNA]</scope>
    <source>
        <strain evidence="2 3">ATCC 15930</strain>
    </source>
</reference>